<protein>
    <recommendedName>
        <fullName evidence="4 7">Alanine racemase</fullName>
        <ecNumber evidence="4 7">5.1.1.1</ecNumber>
    </recommendedName>
</protein>
<dbReference type="Pfam" id="PF00842">
    <property type="entry name" value="Ala_racemase_C"/>
    <property type="match status" value="1"/>
</dbReference>
<evidence type="ECO:0000313" key="11">
    <source>
        <dbReference type="EMBL" id="KTR05913.1"/>
    </source>
</evidence>
<dbReference type="EMBL" id="LDQA01000021">
    <property type="protein sequence ID" value="KTR05913.1"/>
    <property type="molecule type" value="Genomic_DNA"/>
</dbReference>
<comment type="caution">
    <text evidence="11">The sequence shown here is derived from an EMBL/GenBank/DDBJ whole genome shotgun (WGS) entry which is preliminary data.</text>
</comment>
<dbReference type="PROSITE" id="PS00395">
    <property type="entry name" value="ALANINE_RACEMASE"/>
    <property type="match status" value="1"/>
</dbReference>
<dbReference type="InterPro" id="IPR000821">
    <property type="entry name" value="Ala_racemase"/>
</dbReference>
<organism evidence="11 12">
    <name type="scientific">Aureimonas ureilytica</name>
    <dbReference type="NCBI Taxonomy" id="401562"/>
    <lineage>
        <taxon>Bacteria</taxon>
        <taxon>Pseudomonadati</taxon>
        <taxon>Pseudomonadota</taxon>
        <taxon>Alphaproteobacteria</taxon>
        <taxon>Hyphomicrobiales</taxon>
        <taxon>Aurantimonadaceae</taxon>
        <taxon>Aureimonas</taxon>
    </lineage>
</organism>
<evidence type="ECO:0000313" key="12">
    <source>
        <dbReference type="Proteomes" id="UP000078529"/>
    </source>
</evidence>
<evidence type="ECO:0000256" key="2">
    <source>
        <dbReference type="ARBA" id="ARBA00001933"/>
    </source>
</evidence>
<dbReference type="RefSeq" id="WP_058599928.1">
    <property type="nucleotide sequence ID" value="NZ_LDQA01000021.1"/>
</dbReference>
<evidence type="ECO:0000259" key="10">
    <source>
        <dbReference type="SMART" id="SM01005"/>
    </source>
</evidence>
<dbReference type="Gene3D" id="2.40.37.10">
    <property type="entry name" value="Lyase, Ornithine Decarboxylase, Chain A, domain 1"/>
    <property type="match status" value="1"/>
</dbReference>
<feature type="domain" description="Alanine racemase C-terminal" evidence="10">
    <location>
        <begin position="254"/>
        <end position="377"/>
    </location>
</feature>
<dbReference type="PANTHER" id="PTHR30511:SF0">
    <property type="entry name" value="ALANINE RACEMASE, CATABOLIC-RELATED"/>
    <property type="match status" value="1"/>
</dbReference>
<reference evidence="11 12" key="1">
    <citation type="journal article" date="2016" name="Front. Microbiol.">
        <title>Genomic Resource of Rice Seed Associated Bacteria.</title>
        <authorList>
            <person name="Midha S."/>
            <person name="Bansal K."/>
            <person name="Sharma S."/>
            <person name="Kumar N."/>
            <person name="Patil P.P."/>
            <person name="Chaudhry V."/>
            <person name="Patil P.B."/>
        </authorList>
    </citation>
    <scope>NUCLEOTIDE SEQUENCE [LARGE SCALE GENOMIC DNA]</scope>
    <source>
        <strain evidence="11 12">NS365</strain>
    </source>
</reference>
<evidence type="ECO:0000256" key="5">
    <source>
        <dbReference type="ARBA" id="ARBA00022898"/>
    </source>
</evidence>
<feature type="binding site" evidence="7 9">
    <location>
        <position position="323"/>
    </location>
    <ligand>
        <name>substrate</name>
    </ligand>
</feature>
<accession>A0A175RR69</accession>
<feature type="active site" description="Proton acceptor; specific for L-alanine" evidence="7">
    <location>
        <position position="275"/>
    </location>
</feature>
<dbReference type="AlphaFoldDB" id="A0A175RR69"/>
<dbReference type="Proteomes" id="UP000078529">
    <property type="component" value="Unassembled WGS sequence"/>
</dbReference>
<dbReference type="GO" id="GO:0030632">
    <property type="term" value="P:D-alanine biosynthetic process"/>
    <property type="evidence" value="ECO:0007669"/>
    <property type="project" value="UniProtKB-UniRule"/>
</dbReference>
<dbReference type="HAMAP" id="MF_01201">
    <property type="entry name" value="Ala_racemase"/>
    <property type="match status" value="1"/>
</dbReference>
<dbReference type="InterPro" id="IPR029066">
    <property type="entry name" value="PLP-binding_barrel"/>
</dbReference>
<dbReference type="CDD" id="cd00430">
    <property type="entry name" value="PLPDE_III_AR"/>
    <property type="match status" value="1"/>
</dbReference>
<dbReference type="SMART" id="SM01005">
    <property type="entry name" value="Ala_racemase_C"/>
    <property type="match status" value="1"/>
</dbReference>
<dbReference type="InterPro" id="IPR011079">
    <property type="entry name" value="Ala_racemase_C"/>
</dbReference>
<feature type="binding site" evidence="7 9">
    <location>
        <position position="153"/>
    </location>
    <ligand>
        <name>substrate</name>
    </ligand>
</feature>
<evidence type="ECO:0000256" key="8">
    <source>
        <dbReference type="PIRSR" id="PIRSR600821-50"/>
    </source>
</evidence>
<dbReference type="SUPFAM" id="SSF50621">
    <property type="entry name" value="Alanine racemase C-terminal domain-like"/>
    <property type="match status" value="1"/>
</dbReference>
<evidence type="ECO:0000256" key="1">
    <source>
        <dbReference type="ARBA" id="ARBA00000316"/>
    </source>
</evidence>
<dbReference type="Pfam" id="PF01168">
    <property type="entry name" value="Ala_racemase_N"/>
    <property type="match status" value="1"/>
</dbReference>
<proteinExistence type="inferred from homology"/>
<dbReference type="Gene3D" id="3.20.20.10">
    <property type="entry name" value="Alanine racemase"/>
    <property type="match status" value="1"/>
</dbReference>
<dbReference type="UniPathway" id="UPA00042">
    <property type="reaction ID" value="UER00497"/>
</dbReference>
<evidence type="ECO:0000256" key="7">
    <source>
        <dbReference type="HAMAP-Rule" id="MF_01201"/>
    </source>
</evidence>
<comment type="catalytic activity">
    <reaction evidence="1 7">
        <text>L-alanine = D-alanine</text>
        <dbReference type="Rhea" id="RHEA:20249"/>
        <dbReference type="ChEBI" id="CHEBI:57416"/>
        <dbReference type="ChEBI" id="CHEBI:57972"/>
        <dbReference type="EC" id="5.1.1.1"/>
    </reaction>
</comment>
<dbReference type="NCBIfam" id="TIGR00492">
    <property type="entry name" value="alr"/>
    <property type="match status" value="1"/>
</dbReference>
<evidence type="ECO:0000256" key="3">
    <source>
        <dbReference type="ARBA" id="ARBA00007880"/>
    </source>
</evidence>
<dbReference type="InterPro" id="IPR009006">
    <property type="entry name" value="Ala_racemase/Decarboxylase_C"/>
</dbReference>
<dbReference type="GO" id="GO:0030170">
    <property type="term" value="F:pyridoxal phosphate binding"/>
    <property type="evidence" value="ECO:0007669"/>
    <property type="project" value="UniProtKB-UniRule"/>
</dbReference>
<keyword evidence="6 7" id="KW-0413">Isomerase</keyword>
<evidence type="ECO:0000256" key="6">
    <source>
        <dbReference type="ARBA" id="ARBA00023235"/>
    </source>
</evidence>
<evidence type="ECO:0000256" key="4">
    <source>
        <dbReference type="ARBA" id="ARBA00013089"/>
    </source>
</evidence>
<keyword evidence="5 7" id="KW-0663">Pyridoxal phosphate</keyword>
<comment type="similarity">
    <text evidence="3 7">Belongs to the alanine racemase family.</text>
</comment>
<comment type="function">
    <text evidence="7">Catalyzes the interconversion of L-alanine and D-alanine. May also act on other amino acids.</text>
</comment>
<sequence length="382" mass="39460">MLVISSASSPVLPISAAGAVSAGAVLTIDLSALRANYRRLCREAGGARVAGVVKADAYGLGAERVAPALWSEGCRSFFVAHLSEALALRPALPSEAEIFVLNGLAPGDERRCAEAHVTPVINSGTQLSAWGALAQTLGRPLPAALQVDSGMARLGLAPEEVAAIAADPAHLAGVDVTLVMSHLACADEPEHPANRAQLEAFKALAARLPEARRSLANSAGVFLGPDFHFDLCRPGIALYGGQPFEGPENPMRAVARLDARVIQIREVPAGAGVGYGWSLVTPGAMRLATIGIGYADGWPRSLSNRLGAYHGGQPLGAAGRVSMDSVILDIGSAALKPGDLVELIGPHQSLGEVAATAGTIPYEILTALGQRFERRYAEGALA</sequence>
<feature type="active site" description="Proton acceptor; specific for D-alanine" evidence="7">
    <location>
        <position position="54"/>
    </location>
</feature>
<gene>
    <name evidence="11" type="ORF">NS365_08870</name>
</gene>
<evidence type="ECO:0000256" key="9">
    <source>
        <dbReference type="PIRSR" id="PIRSR600821-52"/>
    </source>
</evidence>
<dbReference type="PATRIC" id="fig|401562.4.peg.1529"/>
<dbReference type="SUPFAM" id="SSF51419">
    <property type="entry name" value="PLP-binding barrel"/>
    <property type="match status" value="1"/>
</dbReference>
<feature type="modified residue" description="N6-(pyridoxal phosphate)lysine" evidence="7 8">
    <location>
        <position position="54"/>
    </location>
</feature>
<dbReference type="InterPro" id="IPR001608">
    <property type="entry name" value="Ala_racemase_N"/>
</dbReference>
<name>A0A175RR69_9HYPH</name>
<dbReference type="InterPro" id="IPR020622">
    <property type="entry name" value="Ala_racemase_pyridoxalP-BS"/>
</dbReference>
<dbReference type="GO" id="GO:0005829">
    <property type="term" value="C:cytosol"/>
    <property type="evidence" value="ECO:0007669"/>
    <property type="project" value="TreeGrafter"/>
</dbReference>
<keyword evidence="12" id="KW-1185">Reference proteome</keyword>
<dbReference type="GO" id="GO:0008784">
    <property type="term" value="F:alanine racemase activity"/>
    <property type="evidence" value="ECO:0007669"/>
    <property type="project" value="UniProtKB-UniRule"/>
</dbReference>
<comment type="cofactor">
    <cofactor evidence="2 7 8">
        <name>pyridoxal 5'-phosphate</name>
        <dbReference type="ChEBI" id="CHEBI:597326"/>
    </cofactor>
</comment>
<dbReference type="EC" id="5.1.1.1" evidence="4 7"/>
<comment type="pathway">
    <text evidence="7">Amino-acid biosynthesis; D-alanine biosynthesis; D-alanine from L-alanine: step 1/1.</text>
</comment>
<dbReference type="PANTHER" id="PTHR30511">
    <property type="entry name" value="ALANINE RACEMASE"/>
    <property type="match status" value="1"/>
</dbReference>
<dbReference type="PRINTS" id="PR00992">
    <property type="entry name" value="ALARACEMASE"/>
</dbReference>